<comment type="caution">
    <text evidence="1">The sequence shown here is derived from an EMBL/GenBank/DDBJ whole genome shotgun (WGS) entry which is preliminary data.</text>
</comment>
<keyword evidence="2" id="KW-1185">Reference proteome</keyword>
<sequence>MTSPVAHLTRLTPARPCISAPSHPTSTAFTHLEPARLTHPQPPSVNSATRLPFATNQGLHVRPPLFSSHLGSWPPSPAPHASTDQVPSPRSCRCPLTCVASAGPADYYRGLHVLLASPLPTSLHTFLPFLPFPPYSPSLPAATGCCWSRMD</sequence>
<name>A0AAD7HV95_9AGAR</name>
<dbReference type="AlphaFoldDB" id="A0AAD7HV95"/>
<accession>A0AAD7HV95</accession>
<gene>
    <name evidence="1" type="ORF">B0H16DRAFT_1587615</name>
</gene>
<organism evidence="1 2">
    <name type="scientific">Mycena metata</name>
    <dbReference type="NCBI Taxonomy" id="1033252"/>
    <lineage>
        <taxon>Eukaryota</taxon>
        <taxon>Fungi</taxon>
        <taxon>Dikarya</taxon>
        <taxon>Basidiomycota</taxon>
        <taxon>Agaricomycotina</taxon>
        <taxon>Agaricomycetes</taxon>
        <taxon>Agaricomycetidae</taxon>
        <taxon>Agaricales</taxon>
        <taxon>Marasmiineae</taxon>
        <taxon>Mycenaceae</taxon>
        <taxon>Mycena</taxon>
    </lineage>
</organism>
<evidence type="ECO:0000313" key="2">
    <source>
        <dbReference type="Proteomes" id="UP001215598"/>
    </source>
</evidence>
<proteinExistence type="predicted"/>
<reference evidence="1" key="1">
    <citation type="submission" date="2023-03" db="EMBL/GenBank/DDBJ databases">
        <title>Massive genome expansion in bonnet fungi (Mycena s.s.) driven by repeated elements and novel gene families across ecological guilds.</title>
        <authorList>
            <consortium name="Lawrence Berkeley National Laboratory"/>
            <person name="Harder C.B."/>
            <person name="Miyauchi S."/>
            <person name="Viragh M."/>
            <person name="Kuo A."/>
            <person name="Thoen E."/>
            <person name="Andreopoulos B."/>
            <person name="Lu D."/>
            <person name="Skrede I."/>
            <person name="Drula E."/>
            <person name="Henrissat B."/>
            <person name="Morin E."/>
            <person name="Kohler A."/>
            <person name="Barry K."/>
            <person name="LaButti K."/>
            <person name="Morin E."/>
            <person name="Salamov A."/>
            <person name="Lipzen A."/>
            <person name="Mereny Z."/>
            <person name="Hegedus B."/>
            <person name="Baldrian P."/>
            <person name="Stursova M."/>
            <person name="Weitz H."/>
            <person name="Taylor A."/>
            <person name="Grigoriev I.V."/>
            <person name="Nagy L.G."/>
            <person name="Martin F."/>
            <person name="Kauserud H."/>
        </authorList>
    </citation>
    <scope>NUCLEOTIDE SEQUENCE</scope>
    <source>
        <strain evidence="1">CBHHK182m</strain>
    </source>
</reference>
<protein>
    <submittedName>
        <fullName evidence="1">Uncharacterized protein</fullName>
    </submittedName>
</protein>
<dbReference type="EMBL" id="JARKIB010000168">
    <property type="protein sequence ID" value="KAJ7729021.1"/>
    <property type="molecule type" value="Genomic_DNA"/>
</dbReference>
<dbReference type="Proteomes" id="UP001215598">
    <property type="component" value="Unassembled WGS sequence"/>
</dbReference>
<feature type="non-terminal residue" evidence="1">
    <location>
        <position position="151"/>
    </location>
</feature>
<evidence type="ECO:0000313" key="1">
    <source>
        <dbReference type="EMBL" id="KAJ7729021.1"/>
    </source>
</evidence>